<dbReference type="Proteomes" id="UP001235840">
    <property type="component" value="Unassembled WGS sequence"/>
</dbReference>
<proteinExistence type="predicted"/>
<keyword evidence="2" id="KW-0288">FMN</keyword>
<dbReference type="InterPro" id="IPR000700">
    <property type="entry name" value="PAS-assoc_C"/>
</dbReference>
<dbReference type="Gene3D" id="3.30.450.20">
    <property type="entry name" value="PAS domain"/>
    <property type="match status" value="1"/>
</dbReference>
<dbReference type="SMART" id="SM00091">
    <property type="entry name" value="PAS"/>
    <property type="match status" value="1"/>
</dbReference>
<accession>A0ABT9W196</accession>
<dbReference type="Gene3D" id="3.30.750.24">
    <property type="entry name" value="STAS domain"/>
    <property type="match status" value="1"/>
</dbReference>
<dbReference type="InterPro" id="IPR035965">
    <property type="entry name" value="PAS-like_dom_sf"/>
</dbReference>
<protein>
    <submittedName>
        <fullName evidence="7">PAS domain S-box-containing protein</fullName>
    </submittedName>
</protein>
<dbReference type="CDD" id="cd00130">
    <property type="entry name" value="PAS"/>
    <property type="match status" value="1"/>
</dbReference>
<feature type="domain" description="PAS" evidence="4">
    <location>
        <begin position="7"/>
        <end position="56"/>
    </location>
</feature>
<evidence type="ECO:0000256" key="2">
    <source>
        <dbReference type="ARBA" id="ARBA00022643"/>
    </source>
</evidence>
<keyword evidence="8" id="KW-1185">Reference proteome</keyword>
<name>A0ABT9W196_9BACI</name>
<dbReference type="InterPro" id="IPR002645">
    <property type="entry name" value="STAS_dom"/>
</dbReference>
<dbReference type="PROSITE" id="PS50801">
    <property type="entry name" value="STAS"/>
    <property type="match status" value="1"/>
</dbReference>
<dbReference type="SMART" id="SM00086">
    <property type="entry name" value="PAC"/>
    <property type="match status" value="1"/>
</dbReference>
<keyword evidence="1" id="KW-0285">Flavoprotein</keyword>
<dbReference type="NCBIfam" id="TIGR00229">
    <property type="entry name" value="sensory_box"/>
    <property type="match status" value="1"/>
</dbReference>
<gene>
    <name evidence="7" type="ORF">J2S11_002924</name>
</gene>
<dbReference type="EMBL" id="JAUSTY010000012">
    <property type="protein sequence ID" value="MDQ0167007.1"/>
    <property type="molecule type" value="Genomic_DNA"/>
</dbReference>
<evidence type="ECO:0000259" key="5">
    <source>
        <dbReference type="PROSITE" id="PS50113"/>
    </source>
</evidence>
<dbReference type="SUPFAM" id="SSF55785">
    <property type="entry name" value="PYP-like sensor domain (PAS domain)"/>
    <property type="match status" value="1"/>
</dbReference>
<evidence type="ECO:0000256" key="3">
    <source>
        <dbReference type="ARBA" id="ARBA00022991"/>
    </source>
</evidence>
<dbReference type="InterPro" id="IPR001610">
    <property type="entry name" value="PAC"/>
</dbReference>
<reference evidence="7 8" key="1">
    <citation type="submission" date="2023-07" db="EMBL/GenBank/DDBJ databases">
        <title>Genomic Encyclopedia of Type Strains, Phase IV (KMG-IV): sequencing the most valuable type-strain genomes for metagenomic binning, comparative biology and taxonomic classification.</title>
        <authorList>
            <person name="Goeker M."/>
        </authorList>
    </citation>
    <scope>NUCLEOTIDE SEQUENCE [LARGE SCALE GENOMIC DNA]</scope>
    <source>
        <strain evidence="7 8">DSM 12751</strain>
    </source>
</reference>
<feature type="domain" description="PAC" evidence="5">
    <location>
        <begin position="81"/>
        <end position="135"/>
    </location>
</feature>
<dbReference type="PANTHER" id="PTHR47429:SF2">
    <property type="entry name" value="PROTEIN TWIN LOV 1"/>
    <property type="match status" value="1"/>
</dbReference>
<evidence type="ECO:0000313" key="8">
    <source>
        <dbReference type="Proteomes" id="UP001235840"/>
    </source>
</evidence>
<dbReference type="SUPFAM" id="SSF52091">
    <property type="entry name" value="SpoIIaa-like"/>
    <property type="match status" value="1"/>
</dbReference>
<evidence type="ECO:0000259" key="6">
    <source>
        <dbReference type="PROSITE" id="PS50801"/>
    </source>
</evidence>
<feature type="domain" description="STAS" evidence="6">
    <location>
        <begin position="144"/>
        <end position="228"/>
    </location>
</feature>
<organism evidence="7 8">
    <name type="scientific">Caldalkalibacillus horti</name>
    <dbReference type="NCBI Taxonomy" id="77523"/>
    <lineage>
        <taxon>Bacteria</taxon>
        <taxon>Bacillati</taxon>
        <taxon>Bacillota</taxon>
        <taxon>Bacilli</taxon>
        <taxon>Bacillales</taxon>
        <taxon>Bacillaceae</taxon>
        <taxon>Caldalkalibacillus</taxon>
    </lineage>
</organism>
<dbReference type="InterPro" id="IPR000014">
    <property type="entry name" value="PAS"/>
</dbReference>
<keyword evidence="3" id="KW-0157">Chromophore</keyword>
<evidence type="ECO:0000256" key="1">
    <source>
        <dbReference type="ARBA" id="ARBA00022630"/>
    </source>
</evidence>
<dbReference type="InterPro" id="IPR036513">
    <property type="entry name" value="STAS_dom_sf"/>
</dbReference>
<dbReference type="PANTHER" id="PTHR47429">
    <property type="entry name" value="PROTEIN TWIN LOV 1"/>
    <property type="match status" value="1"/>
</dbReference>
<evidence type="ECO:0000259" key="4">
    <source>
        <dbReference type="PROSITE" id="PS50112"/>
    </source>
</evidence>
<sequence length="257" mass="28791">MNQILSNYKVLIEALNYTRAGVLITDPNLEDNPIVYANKGFVDMTGYTLDEILGENCRFLQGLETAASDVDKLRTGIQKKESVFVEILNYKKDGTEFWNSLSVDPLYMEEEDRHYFIGVQRDVTERKLVEEKYKKSVAEVKALACPIVPLVNDVAVIPLVGEMSDQRFETVFNEASDYIVKTQTKTLILDVSGLTKLTNYDIEGIVKLEAVLSLVGAEMYLTGLSSEMAVNAVQLNDRFATEIKAASSLKVLLEKLI</sequence>
<evidence type="ECO:0000313" key="7">
    <source>
        <dbReference type="EMBL" id="MDQ0167007.1"/>
    </source>
</evidence>
<dbReference type="Pfam" id="PF13426">
    <property type="entry name" value="PAS_9"/>
    <property type="match status" value="1"/>
</dbReference>
<dbReference type="PROSITE" id="PS50112">
    <property type="entry name" value="PAS"/>
    <property type="match status" value="1"/>
</dbReference>
<dbReference type="PROSITE" id="PS50113">
    <property type="entry name" value="PAC"/>
    <property type="match status" value="1"/>
</dbReference>
<dbReference type="CDD" id="cd07041">
    <property type="entry name" value="STAS_RsbR_RsbS_like"/>
    <property type="match status" value="1"/>
</dbReference>
<dbReference type="RefSeq" id="WP_307395673.1">
    <property type="nucleotide sequence ID" value="NZ_BAAADK010000030.1"/>
</dbReference>
<comment type="caution">
    <text evidence="7">The sequence shown here is derived from an EMBL/GenBank/DDBJ whole genome shotgun (WGS) entry which is preliminary data.</text>
</comment>